<evidence type="ECO:0000313" key="1">
    <source>
        <dbReference type="EMBL" id="SNS50777.1"/>
    </source>
</evidence>
<reference evidence="1 2" key="1">
    <citation type="submission" date="2017-06" db="EMBL/GenBank/DDBJ databases">
        <authorList>
            <person name="Kim H.J."/>
            <person name="Triplett B.A."/>
        </authorList>
    </citation>
    <scope>NUCLEOTIDE SEQUENCE [LARGE SCALE GENOMIC DNA]</scope>
    <source>
        <strain evidence="1 2">U15</strain>
    </source>
</reference>
<accession>A0A239F1S6</accession>
<organism evidence="1 2">
    <name type="scientific">Noviherbaspirillum humi</name>
    <dbReference type="NCBI Taxonomy" id="1688639"/>
    <lineage>
        <taxon>Bacteria</taxon>
        <taxon>Pseudomonadati</taxon>
        <taxon>Pseudomonadota</taxon>
        <taxon>Betaproteobacteria</taxon>
        <taxon>Burkholderiales</taxon>
        <taxon>Oxalobacteraceae</taxon>
        <taxon>Noviherbaspirillum</taxon>
    </lineage>
</organism>
<evidence type="ECO:0000313" key="2">
    <source>
        <dbReference type="Proteomes" id="UP000198284"/>
    </source>
</evidence>
<protein>
    <submittedName>
        <fullName evidence="1">Uncharacterized protein</fullName>
    </submittedName>
</protein>
<dbReference type="EMBL" id="FZOT01000003">
    <property type="protein sequence ID" value="SNS50777.1"/>
    <property type="molecule type" value="Genomic_DNA"/>
</dbReference>
<dbReference type="RefSeq" id="WP_089398637.1">
    <property type="nucleotide sequence ID" value="NZ_FZOT01000003.1"/>
</dbReference>
<proteinExistence type="predicted"/>
<keyword evidence="2" id="KW-1185">Reference proteome</keyword>
<gene>
    <name evidence="1" type="ORF">SAMN06265795_103129</name>
</gene>
<sequence length="132" mass="14578">MEILALAASALVLILLSRRNVAASKRADAALNVLLAKHAFLQLPTEERARVETRAREIMAQRGQTGEFQHEVERYGWYALAMKELEIAHHAKGTKGWKVVNDPSKAIAPGDPLLNSAAFLLKKRYGFDVSIG</sequence>
<dbReference type="AlphaFoldDB" id="A0A239F1S6"/>
<dbReference type="Proteomes" id="UP000198284">
    <property type="component" value="Unassembled WGS sequence"/>
</dbReference>
<name>A0A239F1S6_9BURK</name>